<evidence type="ECO:0000256" key="6">
    <source>
        <dbReference type="SAM" id="MobiDB-lite"/>
    </source>
</evidence>
<feature type="region of interest" description="Disordered" evidence="6">
    <location>
        <begin position="1"/>
        <end position="144"/>
    </location>
</feature>
<keyword evidence="3" id="KW-0158">Chromosome</keyword>
<keyword evidence="4" id="KW-0238">DNA-binding</keyword>
<dbReference type="GO" id="GO:0006334">
    <property type="term" value="P:nucleosome assembly"/>
    <property type="evidence" value="ECO:0007669"/>
    <property type="project" value="InterPro"/>
</dbReference>
<dbReference type="Pfam" id="PF00538">
    <property type="entry name" value="Linker_histone"/>
    <property type="match status" value="1"/>
</dbReference>
<evidence type="ECO:0000256" key="4">
    <source>
        <dbReference type="ARBA" id="ARBA00023125"/>
    </source>
</evidence>
<proteinExistence type="predicted"/>
<keyword evidence="9" id="KW-1185">Reference proteome</keyword>
<accession>A0AA87ZIS9</accession>
<dbReference type="EMBL" id="BTGU01000006">
    <property type="protein sequence ID" value="GMN36933.1"/>
    <property type="molecule type" value="Genomic_DNA"/>
</dbReference>
<feature type="compositionally biased region" description="Polar residues" evidence="6">
    <location>
        <begin position="74"/>
        <end position="98"/>
    </location>
</feature>
<comment type="subcellular location">
    <subcellularLocation>
        <location evidence="2">Chromosome</location>
    </subcellularLocation>
    <subcellularLocation>
        <location evidence="1">Nucleus</location>
    </subcellularLocation>
</comment>
<evidence type="ECO:0000313" key="8">
    <source>
        <dbReference type="EMBL" id="GMN36933.1"/>
    </source>
</evidence>
<name>A0AA87ZIS9_FICCA</name>
<dbReference type="InterPro" id="IPR005818">
    <property type="entry name" value="Histone_H1/H5_H15"/>
</dbReference>
<sequence length="351" mass="39038">MSSSFSSSGKPKSVGDNFKRERKGFPRREKLRTENEKETEKELGFQTLIKEEEEQWEIGSKNGCRGRKKPYSPEWQSTAQDKWRNLSPSYSGQSSKENPSPKIKSIVPASPVNIQSSAPAASIRRNAASDADMDDPSNSILDGKSASRYNTMIFEAISTMKDANGSDIGAILNFIKVQDGYKIRKETPSGAKIPTPKPKDIGPGPLQNSVLIAKNLKDVSDTAAYKVADAENKSFLAAEAIKEAERILKITEDTETILQLMKDIHEQCSRGEIVVLLTSVVKLEANFQISYTNAVITVVSSLVFIHFYDMKLWLPTYSHGDIASFLNVLTGDYRQQRLISFHGCHNELNQP</sequence>
<feature type="domain" description="H15" evidence="7">
    <location>
        <begin position="148"/>
        <end position="178"/>
    </location>
</feature>
<dbReference type="AlphaFoldDB" id="A0AA87ZIS9"/>
<protein>
    <recommendedName>
        <fullName evidence="7">H15 domain-containing protein</fullName>
    </recommendedName>
</protein>
<dbReference type="GO" id="GO:0003691">
    <property type="term" value="F:double-stranded telomeric DNA binding"/>
    <property type="evidence" value="ECO:0007669"/>
    <property type="project" value="InterPro"/>
</dbReference>
<dbReference type="GO" id="GO:0005634">
    <property type="term" value="C:nucleus"/>
    <property type="evidence" value="ECO:0007669"/>
    <property type="project" value="UniProtKB-SubCell"/>
</dbReference>
<dbReference type="PANTHER" id="PTHR46267">
    <property type="entry name" value="SINGLE MYB HISTONE 4"/>
    <property type="match status" value="1"/>
</dbReference>
<keyword evidence="5" id="KW-0539">Nucleus</keyword>
<evidence type="ECO:0000313" key="9">
    <source>
        <dbReference type="Proteomes" id="UP001187192"/>
    </source>
</evidence>
<reference evidence="8" key="1">
    <citation type="submission" date="2023-07" db="EMBL/GenBank/DDBJ databases">
        <title>draft genome sequence of fig (Ficus carica).</title>
        <authorList>
            <person name="Takahashi T."/>
            <person name="Nishimura K."/>
        </authorList>
    </citation>
    <scope>NUCLEOTIDE SEQUENCE</scope>
</reference>
<dbReference type="Proteomes" id="UP001187192">
    <property type="component" value="Unassembled WGS sequence"/>
</dbReference>
<evidence type="ECO:0000256" key="1">
    <source>
        <dbReference type="ARBA" id="ARBA00004123"/>
    </source>
</evidence>
<evidence type="ECO:0000256" key="5">
    <source>
        <dbReference type="ARBA" id="ARBA00023242"/>
    </source>
</evidence>
<evidence type="ECO:0000259" key="7">
    <source>
        <dbReference type="Pfam" id="PF00538"/>
    </source>
</evidence>
<dbReference type="GO" id="GO:0000786">
    <property type="term" value="C:nucleosome"/>
    <property type="evidence" value="ECO:0007669"/>
    <property type="project" value="InterPro"/>
</dbReference>
<organism evidence="8 9">
    <name type="scientific">Ficus carica</name>
    <name type="common">Common fig</name>
    <dbReference type="NCBI Taxonomy" id="3494"/>
    <lineage>
        <taxon>Eukaryota</taxon>
        <taxon>Viridiplantae</taxon>
        <taxon>Streptophyta</taxon>
        <taxon>Embryophyta</taxon>
        <taxon>Tracheophyta</taxon>
        <taxon>Spermatophyta</taxon>
        <taxon>Magnoliopsida</taxon>
        <taxon>eudicotyledons</taxon>
        <taxon>Gunneridae</taxon>
        <taxon>Pentapetalae</taxon>
        <taxon>rosids</taxon>
        <taxon>fabids</taxon>
        <taxon>Rosales</taxon>
        <taxon>Moraceae</taxon>
        <taxon>Ficeae</taxon>
        <taxon>Ficus</taxon>
    </lineage>
</organism>
<feature type="compositionally biased region" description="Basic and acidic residues" evidence="6">
    <location>
        <begin position="17"/>
        <end position="43"/>
    </location>
</feature>
<dbReference type="PANTHER" id="PTHR46267:SF3">
    <property type="entry name" value="TELOMERE REPEAT-BINDING FACTOR 4-RELATED"/>
    <property type="match status" value="1"/>
</dbReference>
<comment type="caution">
    <text evidence="8">The sequence shown here is derived from an EMBL/GenBank/DDBJ whole genome shotgun (WGS) entry which is preliminary data.</text>
</comment>
<gene>
    <name evidence="8" type="ORF">TIFTF001_006411</name>
</gene>
<evidence type="ECO:0000256" key="3">
    <source>
        <dbReference type="ARBA" id="ARBA00022454"/>
    </source>
</evidence>
<dbReference type="InterPro" id="IPR044597">
    <property type="entry name" value="SMH1-6"/>
</dbReference>
<evidence type="ECO:0000256" key="2">
    <source>
        <dbReference type="ARBA" id="ARBA00004286"/>
    </source>
</evidence>